<feature type="compositionally biased region" description="Polar residues" evidence="1">
    <location>
        <begin position="47"/>
        <end position="68"/>
    </location>
</feature>
<feature type="compositionally biased region" description="Polar residues" evidence="1">
    <location>
        <begin position="80"/>
        <end position="102"/>
    </location>
</feature>
<reference evidence="3 4" key="2">
    <citation type="submission" date="2024-07" db="EMBL/GenBank/DDBJ databases">
        <authorList>
            <person name="Akdeniz Z."/>
        </authorList>
    </citation>
    <scope>NUCLEOTIDE SEQUENCE [LARGE SCALE GENOMIC DNA]</scope>
</reference>
<sequence>MGNILINLLYYRYKPINPILEHKLHNIKPKKKPRQRSQVQHSKEIQVKTQTQPSQVTHNPDNTKTNQRVIKNQLLQTIKTTAIHSQSTNNSESSFLNQNPSPKQKEAS</sequence>
<accession>A0AA86TCF5</accession>
<reference evidence="2" key="1">
    <citation type="submission" date="2023-06" db="EMBL/GenBank/DDBJ databases">
        <authorList>
            <person name="Kurt Z."/>
        </authorList>
    </citation>
    <scope>NUCLEOTIDE SEQUENCE</scope>
</reference>
<gene>
    <name evidence="3" type="ORF">HINF_LOCUS15662</name>
    <name evidence="2" type="ORF">HINF_LOCUS212</name>
</gene>
<keyword evidence="4" id="KW-1185">Reference proteome</keyword>
<evidence type="ECO:0000256" key="1">
    <source>
        <dbReference type="SAM" id="MobiDB-lite"/>
    </source>
</evidence>
<name>A0AA86TCF5_9EUKA</name>
<feature type="region of interest" description="Disordered" evidence="1">
    <location>
        <begin position="24"/>
        <end position="68"/>
    </location>
</feature>
<organism evidence="2">
    <name type="scientific">Hexamita inflata</name>
    <dbReference type="NCBI Taxonomy" id="28002"/>
    <lineage>
        <taxon>Eukaryota</taxon>
        <taxon>Metamonada</taxon>
        <taxon>Diplomonadida</taxon>
        <taxon>Hexamitidae</taxon>
        <taxon>Hexamitinae</taxon>
        <taxon>Hexamita</taxon>
    </lineage>
</organism>
<comment type="caution">
    <text evidence="2">The sequence shown here is derived from an EMBL/GenBank/DDBJ whole genome shotgun (WGS) entry which is preliminary data.</text>
</comment>
<dbReference type="AlphaFoldDB" id="A0AA86TCF5"/>
<dbReference type="EMBL" id="CAXDID020000038">
    <property type="protein sequence ID" value="CAL5998295.1"/>
    <property type="molecule type" value="Genomic_DNA"/>
</dbReference>
<evidence type="ECO:0000313" key="3">
    <source>
        <dbReference type="EMBL" id="CAL5998295.1"/>
    </source>
</evidence>
<dbReference type="Proteomes" id="UP001642409">
    <property type="component" value="Unassembled WGS sequence"/>
</dbReference>
<proteinExistence type="predicted"/>
<evidence type="ECO:0000313" key="4">
    <source>
        <dbReference type="Proteomes" id="UP001642409"/>
    </source>
</evidence>
<evidence type="ECO:0000313" key="2">
    <source>
        <dbReference type="EMBL" id="CAI9912567.1"/>
    </source>
</evidence>
<protein>
    <submittedName>
        <fullName evidence="3">Hypothetical_protein</fullName>
    </submittedName>
</protein>
<feature type="compositionally biased region" description="Basic residues" evidence="1">
    <location>
        <begin position="25"/>
        <end position="35"/>
    </location>
</feature>
<feature type="region of interest" description="Disordered" evidence="1">
    <location>
        <begin position="80"/>
        <end position="108"/>
    </location>
</feature>
<dbReference type="EMBL" id="CATOUU010000003">
    <property type="protein sequence ID" value="CAI9912567.1"/>
    <property type="molecule type" value="Genomic_DNA"/>
</dbReference>